<evidence type="ECO:0000313" key="11">
    <source>
        <dbReference type="EMBL" id="KRN84529.1"/>
    </source>
</evidence>
<dbReference type="GO" id="GO:0008381">
    <property type="term" value="F:mechanosensitive monoatomic ion channel activity"/>
    <property type="evidence" value="ECO:0007669"/>
    <property type="project" value="InterPro"/>
</dbReference>
<comment type="caution">
    <text evidence="11">The sequence shown here is derived from an EMBL/GenBank/DDBJ whole genome shotgun (WGS) entry which is preliminary data.</text>
</comment>
<feature type="transmembrane region" description="Helical" evidence="8">
    <location>
        <begin position="104"/>
        <end position="126"/>
    </location>
</feature>
<protein>
    <submittedName>
        <fullName evidence="11">Small-conductance mechanosensitive channel</fullName>
    </submittedName>
</protein>
<dbReference type="FunFam" id="2.30.30.60:FF:000001">
    <property type="entry name" value="MscS Mechanosensitive ion channel"/>
    <property type="match status" value="1"/>
</dbReference>
<dbReference type="InterPro" id="IPR045276">
    <property type="entry name" value="YbiO_bact"/>
</dbReference>
<evidence type="ECO:0000256" key="5">
    <source>
        <dbReference type="ARBA" id="ARBA00022989"/>
    </source>
</evidence>
<reference evidence="11 12" key="1">
    <citation type="journal article" date="2015" name="Genome Announc.">
        <title>Expanding the biotechnology potential of lactobacilli through comparative genomics of 213 strains and associated genera.</title>
        <authorList>
            <person name="Sun Z."/>
            <person name="Harris H.M."/>
            <person name="McCann A."/>
            <person name="Guo C."/>
            <person name="Argimon S."/>
            <person name="Zhang W."/>
            <person name="Yang X."/>
            <person name="Jeffery I.B."/>
            <person name="Cooney J.C."/>
            <person name="Kagawa T.F."/>
            <person name="Liu W."/>
            <person name="Song Y."/>
            <person name="Salvetti E."/>
            <person name="Wrobel A."/>
            <person name="Rasinkangas P."/>
            <person name="Parkhill J."/>
            <person name="Rea M.C."/>
            <person name="O'Sullivan O."/>
            <person name="Ritari J."/>
            <person name="Douillard F.P."/>
            <person name="Paul Ross R."/>
            <person name="Yang R."/>
            <person name="Briner A.E."/>
            <person name="Felis G.E."/>
            <person name="de Vos W.M."/>
            <person name="Barrangou R."/>
            <person name="Klaenhammer T.R."/>
            <person name="Caufield P.W."/>
            <person name="Cui Y."/>
            <person name="Zhang H."/>
            <person name="O'Toole P.W."/>
        </authorList>
    </citation>
    <scope>NUCLEOTIDE SEQUENCE [LARGE SCALE GENOMIC DNA]</scope>
    <source>
        <strain evidence="11 12">DSM 15353</strain>
    </source>
</reference>
<gene>
    <name evidence="11" type="ORF">IV43_GL001140</name>
</gene>
<dbReference type="Gene3D" id="1.10.287.1260">
    <property type="match status" value="1"/>
</dbReference>
<organism evidence="11 12">
    <name type="scientific">Ligilactobacillus acidipiscis</name>
    <dbReference type="NCBI Taxonomy" id="89059"/>
    <lineage>
        <taxon>Bacteria</taxon>
        <taxon>Bacillati</taxon>
        <taxon>Bacillota</taxon>
        <taxon>Bacilli</taxon>
        <taxon>Lactobacillales</taxon>
        <taxon>Lactobacillaceae</taxon>
        <taxon>Ligilactobacillus</taxon>
    </lineage>
</organism>
<dbReference type="STRING" id="89059.LAC1533_0897"/>
<dbReference type="SUPFAM" id="SSF82689">
    <property type="entry name" value="Mechanosensitive channel protein MscS (YggB), C-terminal domain"/>
    <property type="match status" value="1"/>
</dbReference>
<dbReference type="InterPro" id="IPR011066">
    <property type="entry name" value="MscS_channel_C_sf"/>
</dbReference>
<name>A0A0R2K4L9_9LACO</name>
<dbReference type="InterPro" id="IPR006685">
    <property type="entry name" value="MscS_channel_2nd"/>
</dbReference>
<dbReference type="Gene3D" id="2.30.30.60">
    <property type="match status" value="1"/>
</dbReference>
<evidence type="ECO:0000256" key="6">
    <source>
        <dbReference type="ARBA" id="ARBA00023136"/>
    </source>
</evidence>
<evidence type="ECO:0000256" key="1">
    <source>
        <dbReference type="ARBA" id="ARBA00004651"/>
    </source>
</evidence>
<keyword evidence="6 8" id="KW-0472">Membrane</keyword>
<dbReference type="SUPFAM" id="SSF82861">
    <property type="entry name" value="Mechanosensitive channel protein MscS (YggB), transmembrane region"/>
    <property type="match status" value="1"/>
</dbReference>
<evidence type="ECO:0000256" key="7">
    <source>
        <dbReference type="ARBA" id="ARBA00059688"/>
    </source>
</evidence>
<sequence length="308" mass="34428">MYKSKKEVTHLYFAQSNWFLAAKGKNFFKFNVFQRYIENFDWDKAITSLLQTLGSLVLVSLLFFIVNFVGKRLIRRGFESRKKSNNQHLSENRKATIFTLSQNIFHYAILFFYLYAVLSILGIPVGTLITGAGILSVALGLGAQGFVTDIVTGFFILLEEQFSVGEYVKLGAVQGTIHAIGLRTTQILGYDGTLHFVPNRSITIVSNFSRNDMRALIDIRVDPNKDINQMERIISQVNDRLTPQYSEITIPPQILGTVDPGNGTLVVRVTIYTKNGAQGSIQREFLAAYLAALSEAGFEIPAAPINLE</sequence>
<evidence type="ECO:0000259" key="10">
    <source>
        <dbReference type="Pfam" id="PF21088"/>
    </source>
</evidence>
<evidence type="ECO:0000259" key="9">
    <source>
        <dbReference type="Pfam" id="PF00924"/>
    </source>
</evidence>
<dbReference type="PANTHER" id="PTHR30460:SF0">
    <property type="entry name" value="MODERATE CONDUCTANCE MECHANOSENSITIVE CHANNEL YBIO"/>
    <property type="match status" value="1"/>
</dbReference>
<dbReference type="InterPro" id="IPR049142">
    <property type="entry name" value="MS_channel_1st"/>
</dbReference>
<dbReference type="PANTHER" id="PTHR30460">
    <property type="entry name" value="MODERATE CONDUCTANCE MECHANOSENSITIVE CHANNEL YBIO"/>
    <property type="match status" value="1"/>
</dbReference>
<keyword evidence="5 8" id="KW-1133">Transmembrane helix</keyword>
<dbReference type="EMBL" id="JQBK01000029">
    <property type="protein sequence ID" value="KRN84529.1"/>
    <property type="molecule type" value="Genomic_DNA"/>
</dbReference>
<dbReference type="PATRIC" id="fig|89059.3.peg.1230"/>
<dbReference type="Pfam" id="PF00924">
    <property type="entry name" value="MS_channel_2nd"/>
    <property type="match status" value="1"/>
</dbReference>
<feature type="transmembrane region" description="Helical" evidence="8">
    <location>
        <begin position="49"/>
        <end position="70"/>
    </location>
</feature>
<comment type="function">
    <text evidence="7">May play a role in resistance to osmotic downshock.</text>
</comment>
<dbReference type="InterPro" id="IPR011014">
    <property type="entry name" value="MscS_channel_TM-2"/>
</dbReference>
<feature type="domain" description="Mechanosensitive ion channel transmembrane helices 2/3" evidence="10">
    <location>
        <begin position="103"/>
        <end position="144"/>
    </location>
</feature>
<dbReference type="Gene3D" id="3.30.70.100">
    <property type="match status" value="1"/>
</dbReference>
<proteinExistence type="inferred from homology"/>
<keyword evidence="3" id="KW-1003">Cell membrane</keyword>
<feature type="transmembrane region" description="Helical" evidence="8">
    <location>
        <begin position="132"/>
        <end position="158"/>
    </location>
</feature>
<evidence type="ECO:0000256" key="3">
    <source>
        <dbReference type="ARBA" id="ARBA00022475"/>
    </source>
</evidence>
<dbReference type="SUPFAM" id="SSF50182">
    <property type="entry name" value="Sm-like ribonucleoproteins"/>
    <property type="match status" value="1"/>
</dbReference>
<dbReference type="Proteomes" id="UP000051491">
    <property type="component" value="Unassembled WGS sequence"/>
</dbReference>
<dbReference type="Pfam" id="PF21088">
    <property type="entry name" value="MS_channel_1st"/>
    <property type="match status" value="1"/>
</dbReference>
<feature type="domain" description="Mechanosensitive ion channel MscS" evidence="9">
    <location>
        <begin position="147"/>
        <end position="210"/>
    </location>
</feature>
<evidence type="ECO:0000313" key="12">
    <source>
        <dbReference type="Proteomes" id="UP000051491"/>
    </source>
</evidence>
<dbReference type="AlphaFoldDB" id="A0A0R2K4L9"/>
<evidence type="ECO:0000256" key="4">
    <source>
        <dbReference type="ARBA" id="ARBA00022692"/>
    </source>
</evidence>
<accession>A0A0R2K4L9</accession>
<dbReference type="GO" id="GO:0005886">
    <property type="term" value="C:plasma membrane"/>
    <property type="evidence" value="ECO:0007669"/>
    <property type="project" value="UniProtKB-SubCell"/>
</dbReference>
<evidence type="ECO:0000256" key="8">
    <source>
        <dbReference type="SAM" id="Phobius"/>
    </source>
</evidence>
<dbReference type="OrthoDB" id="9809206at2"/>
<comment type="subcellular location">
    <subcellularLocation>
        <location evidence="1">Cell membrane</location>
        <topology evidence="1">Multi-pass membrane protein</topology>
    </subcellularLocation>
</comment>
<comment type="similarity">
    <text evidence="2">Belongs to the MscS (TC 1.A.23) family.</text>
</comment>
<keyword evidence="4 8" id="KW-0812">Transmembrane</keyword>
<dbReference type="InterPro" id="IPR023408">
    <property type="entry name" value="MscS_beta-dom_sf"/>
</dbReference>
<dbReference type="InterPro" id="IPR010920">
    <property type="entry name" value="LSM_dom_sf"/>
</dbReference>
<evidence type="ECO:0000256" key="2">
    <source>
        <dbReference type="ARBA" id="ARBA00008017"/>
    </source>
</evidence>